<dbReference type="InterPro" id="IPR010099">
    <property type="entry name" value="SDR39U1"/>
</dbReference>
<dbReference type="InterPro" id="IPR013549">
    <property type="entry name" value="DUF1731"/>
</dbReference>
<protein>
    <submittedName>
        <fullName evidence="4">TIGR01777 family protein</fullName>
    </submittedName>
</protein>
<dbReference type="Gene3D" id="3.40.50.720">
    <property type="entry name" value="NAD(P)-binding Rossmann-like Domain"/>
    <property type="match status" value="1"/>
</dbReference>
<reference evidence="4 5" key="1">
    <citation type="submission" date="2016-10" db="EMBL/GenBank/DDBJ databases">
        <title>Paenibacillus species isolates.</title>
        <authorList>
            <person name="Beno S.M."/>
        </authorList>
    </citation>
    <scope>NUCLEOTIDE SEQUENCE [LARGE SCALE GENOMIC DNA]</scope>
    <source>
        <strain evidence="4 5">FSL H7-0604</strain>
    </source>
</reference>
<dbReference type="PANTHER" id="PTHR11092:SF0">
    <property type="entry name" value="EPIMERASE FAMILY PROTEIN SDR39U1"/>
    <property type="match status" value="1"/>
</dbReference>
<feature type="domain" description="NAD-dependent epimerase/dehydratase" evidence="2">
    <location>
        <begin position="4"/>
        <end position="217"/>
    </location>
</feature>
<organism evidence="4 5">
    <name type="scientific">Paenibacillus odorifer</name>
    <dbReference type="NCBI Taxonomy" id="189426"/>
    <lineage>
        <taxon>Bacteria</taxon>
        <taxon>Bacillati</taxon>
        <taxon>Bacillota</taxon>
        <taxon>Bacilli</taxon>
        <taxon>Bacillales</taxon>
        <taxon>Paenibacillaceae</taxon>
        <taxon>Paenibacillus</taxon>
    </lineage>
</organism>
<dbReference type="InterPro" id="IPR036291">
    <property type="entry name" value="NAD(P)-bd_dom_sf"/>
</dbReference>
<dbReference type="InterPro" id="IPR001509">
    <property type="entry name" value="Epimerase_deHydtase"/>
</dbReference>
<comment type="caution">
    <text evidence="4">The sequence shown here is derived from an EMBL/GenBank/DDBJ whole genome shotgun (WGS) entry which is preliminary data.</text>
</comment>
<accession>A0A1R0WZJ1</accession>
<dbReference type="CDD" id="cd05242">
    <property type="entry name" value="SDR_a8"/>
    <property type="match status" value="1"/>
</dbReference>
<dbReference type="AlphaFoldDB" id="A0A1R0WZJ1"/>
<dbReference type="Pfam" id="PF08338">
    <property type="entry name" value="DUF1731"/>
    <property type="match status" value="1"/>
</dbReference>
<dbReference type="PANTHER" id="PTHR11092">
    <property type="entry name" value="SUGAR NUCLEOTIDE EPIMERASE RELATED"/>
    <property type="match status" value="1"/>
</dbReference>
<comment type="similarity">
    <text evidence="1">Belongs to the NAD(P)-dependent epimerase/dehydratase family. SDR39U1 subfamily.</text>
</comment>
<dbReference type="EMBL" id="MKQP01000045">
    <property type="protein sequence ID" value="OMD25263.1"/>
    <property type="molecule type" value="Genomic_DNA"/>
</dbReference>
<feature type="domain" description="DUF1731" evidence="3">
    <location>
        <begin position="252"/>
        <end position="298"/>
    </location>
</feature>
<evidence type="ECO:0000256" key="1">
    <source>
        <dbReference type="ARBA" id="ARBA00009353"/>
    </source>
</evidence>
<evidence type="ECO:0000313" key="4">
    <source>
        <dbReference type="EMBL" id="OMD25263.1"/>
    </source>
</evidence>
<dbReference type="Proteomes" id="UP000187465">
    <property type="component" value="Unassembled WGS sequence"/>
</dbReference>
<dbReference type="Pfam" id="PF01370">
    <property type="entry name" value="Epimerase"/>
    <property type="match status" value="1"/>
</dbReference>
<evidence type="ECO:0000259" key="3">
    <source>
        <dbReference type="Pfam" id="PF08338"/>
    </source>
</evidence>
<evidence type="ECO:0000259" key="2">
    <source>
        <dbReference type="Pfam" id="PF01370"/>
    </source>
</evidence>
<dbReference type="NCBIfam" id="TIGR01777">
    <property type="entry name" value="yfcH"/>
    <property type="match status" value="1"/>
</dbReference>
<dbReference type="SUPFAM" id="SSF51735">
    <property type="entry name" value="NAD(P)-binding Rossmann-fold domains"/>
    <property type="match status" value="1"/>
</dbReference>
<sequence length="303" mass="33099">MKYVICGGTGFIGSELAKYWLQAGNEVAIVGRNLPKDATTIHPKLSYHTWDSLSSNPAPVENAAALINLAGASLSQRWSPSRKKAIMQSRLATVSAAAKLVDQMKQKPSVIIQASAVAIYGTSLEDTFNESSPAQVMDFPSEVVKTWEEASDETYHDIRVVKLRTGVVLGNESGAFPKMKLPYLLGFGGNIGSGKQWLSWIHLTDIIRLIDFCTQNPTINGPVNATAPHPVTNEEFGRTIGTVYKRPHWFPLPAFLLKTAAGELSEILLKGQRVLPAAALNHGFDFTFPTLQVALEDLKKQKL</sequence>
<name>A0A1R0WZJ1_9BACL</name>
<proteinExistence type="inferred from homology"/>
<gene>
    <name evidence="4" type="ORF">BJP51_03150</name>
</gene>
<evidence type="ECO:0000313" key="5">
    <source>
        <dbReference type="Proteomes" id="UP000187465"/>
    </source>
</evidence>